<name>A0A0A9A7P1_ARUDO</name>
<reference evidence="1" key="1">
    <citation type="submission" date="2014-09" db="EMBL/GenBank/DDBJ databases">
        <authorList>
            <person name="Magalhaes I.L.F."/>
            <person name="Oliveira U."/>
            <person name="Santos F.R."/>
            <person name="Vidigal T.H.D.A."/>
            <person name="Brescovit A.D."/>
            <person name="Santos A.J."/>
        </authorList>
    </citation>
    <scope>NUCLEOTIDE SEQUENCE</scope>
    <source>
        <tissue evidence="1">Shoot tissue taken approximately 20 cm above the soil surface</tissue>
    </source>
</reference>
<sequence length="15" mass="1909">MVAFWFWFLSFTTLL</sequence>
<accession>A0A0A9A7P1</accession>
<organism evidence="1">
    <name type="scientific">Arundo donax</name>
    <name type="common">Giant reed</name>
    <name type="synonym">Donax arundinaceus</name>
    <dbReference type="NCBI Taxonomy" id="35708"/>
    <lineage>
        <taxon>Eukaryota</taxon>
        <taxon>Viridiplantae</taxon>
        <taxon>Streptophyta</taxon>
        <taxon>Embryophyta</taxon>
        <taxon>Tracheophyta</taxon>
        <taxon>Spermatophyta</taxon>
        <taxon>Magnoliopsida</taxon>
        <taxon>Liliopsida</taxon>
        <taxon>Poales</taxon>
        <taxon>Poaceae</taxon>
        <taxon>PACMAD clade</taxon>
        <taxon>Arundinoideae</taxon>
        <taxon>Arundineae</taxon>
        <taxon>Arundo</taxon>
    </lineage>
</organism>
<proteinExistence type="predicted"/>
<reference evidence="1" key="2">
    <citation type="journal article" date="2015" name="Data Brief">
        <title>Shoot transcriptome of the giant reed, Arundo donax.</title>
        <authorList>
            <person name="Barrero R.A."/>
            <person name="Guerrero F.D."/>
            <person name="Moolhuijzen P."/>
            <person name="Goolsby J.A."/>
            <person name="Tidwell J."/>
            <person name="Bellgard S.E."/>
            <person name="Bellgard M.I."/>
        </authorList>
    </citation>
    <scope>NUCLEOTIDE SEQUENCE</scope>
    <source>
        <tissue evidence="1">Shoot tissue taken approximately 20 cm above the soil surface</tissue>
    </source>
</reference>
<evidence type="ECO:0000313" key="1">
    <source>
        <dbReference type="EMBL" id="JAD43052.1"/>
    </source>
</evidence>
<dbReference type="EMBL" id="GBRH01254843">
    <property type="protein sequence ID" value="JAD43052.1"/>
    <property type="molecule type" value="Transcribed_RNA"/>
</dbReference>
<protein>
    <submittedName>
        <fullName evidence="1">Uncharacterized protein</fullName>
    </submittedName>
</protein>